<organism evidence="2 3">
    <name type="scientific">Eufriesea mexicana</name>
    <dbReference type="NCBI Taxonomy" id="516756"/>
    <lineage>
        <taxon>Eukaryota</taxon>
        <taxon>Metazoa</taxon>
        <taxon>Ecdysozoa</taxon>
        <taxon>Arthropoda</taxon>
        <taxon>Hexapoda</taxon>
        <taxon>Insecta</taxon>
        <taxon>Pterygota</taxon>
        <taxon>Neoptera</taxon>
        <taxon>Endopterygota</taxon>
        <taxon>Hymenoptera</taxon>
        <taxon>Apocrita</taxon>
        <taxon>Aculeata</taxon>
        <taxon>Apoidea</taxon>
        <taxon>Anthophila</taxon>
        <taxon>Apidae</taxon>
        <taxon>Eufriesea</taxon>
    </lineage>
</organism>
<sequence>MLNEFSGENDNFSNWRRQAELLQQTYHLDESSTRILISLRVRVDCFLGACVSTSGFAQYVGSSGRGLASRSVVRYLWRTNFFFCADCRGVAVDIVDAVTAQDGAGGRPLAAGLRREDRGLAAGPLRSESGLAAKDRGAAVGLAVPAAQPGGARQTPAWSNASRGSQYARCWDFSTDILDAATAQDGEGGRPLAAATAGACAPRDSIAASDVTAKGPGSEGAVARNLPSGCQRWNRSDRQNCFKWRHAREYSDEDGRGRAQGAQRNSKSQNTTEQHRLALLRTEPHRITSGYPLPSKIERVADNSTV</sequence>
<gene>
    <name evidence="2" type="ORF">WN48_10602</name>
</gene>
<evidence type="ECO:0000313" key="3">
    <source>
        <dbReference type="Proteomes" id="UP000250275"/>
    </source>
</evidence>
<keyword evidence="3" id="KW-1185">Reference proteome</keyword>
<evidence type="ECO:0000256" key="1">
    <source>
        <dbReference type="SAM" id="MobiDB-lite"/>
    </source>
</evidence>
<feature type="compositionally biased region" description="Polar residues" evidence="1">
    <location>
        <begin position="262"/>
        <end position="272"/>
    </location>
</feature>
<dbReference type="EMBL" id="KQ767892">
    <property type="protein sequence ID" value="OAD53248.1"/>
    <property type="molecule type" value="Genomic_DNA"/>
</dbReference>
<evidence type="ECO:0000313" key="2">
    <source>
        <dbReference type="EMBL" id="OAD53248.1"/>
    </source>
</evidence>
<feature type="region of interest" description="Disordered" evidence="1">
    <location>
        <begin position="250"/>
        <end position="273"/>
    </location>
</feature>
<dbReference type="Proteomes" id="UP000250275">
    <property type="component" value="Unassembled WGS sequence"/>
</dbReference>
<proteinExistence type="predicted"/>
<dbReference type="AlphaFoldDB" id="A0A310S930"/>
<name>A0A310S930_9HYME</name>
<protein>
    <submittedName>
        <fullName evidence="2">Uncharacterized protein</fullName>
    </submittedName>
</protein>
<accession>A0A310S930</accession>
<reference evidence="2 3" key="1">
    <citation type="submission" date="2015-07" db="EMBL/GenBank/DDBJ databases">
        <title>The genome of Eufriesea mexicana.</title>
        <authorList>
            <person name="Pan H."/>
            <person name="Kapheim K."/>
        </authorList>
    </citation>
    <scope>NUCLEOTIDE SEQUENCE [LARGE SCALE GENOMIC DNA]</scope>
    <source>
        <strain evidence="2">0111107269</strain>
        <tissue evidence="2">Whole body</tissue>
    </source>
</reference>